<proteinExistence type="predicted"/>
<evidence type="ECO:0000313" key="2">
    <source>
        <dbReference type="Proteomes" id="UP000799429"/>
    </source>
</evidence>
<gene>
    <name evidence="1" type="ORF">M501DRAFT_994813</name>
</gene>
<sequence>MEDDILDLPSYDAATKIDPWTLVIPYLNTRDIKAIALVSPGLRIIAQSYLWGNPRQFWPQDEPDRFS</sequence>
<dbReference type="Proteomes" id="UP000799429">
    <property type="component" value="Unassembled WGS sequence"/>
</dbReference>
<dbReference type="OrthoDB" id="408631at2759"/>
<dbReference type="EMBL" id="MU006089">
    <property type="protein sequence ID" value="KAF2843778.1"/>
    <property type="molecule type" value="Genomic_DNA"/>
</dbReference>
<name>A0A9P4VU26_9PEZI</name>
<organism evidence="1 2">
    <name type="scientific">Patellaria atrata CBS 101060</name>
    <dbReference type="NCBI Taxonomy" id="1346257"/>
    <lineage>
        <taxon>Eukaryota</taxon>
        <taxon>Fungi</taxon>
        <taxon>Dikarya</taxon>
        <taxon>Ascomycota</taxon>
        <taxon>Pezizomycotina</taxon>
        <taxon>Dothideomycetes</taxon>
        <taxon>Dothideomycetes incertae sedis</taxon>
        <taxon>Patellariales</taxon>
        <taxon>Patellariaceae</taxon>
        <taxon>Patellaria</taxon>
    </lineage>
</organism>
<evidence type="ECO:0008006" key="3">
    <source>
        <dbReference type="Google" id="ProtNLM"/>
    </source>
</evidence>
<evidence type="ECO:0000313" key="1">
    <source>
        <dbReference type="EMBL" id="KAF2843778.1"/>
    </source>
</evidence>
<accession>A0A9P4VU26</accession>
<reference evidence="1" key="1">
    <citation type="journal article" date="2020" name="Stud. Mycol.">
        <title>101 Dothideomycetes genomes: a test case for predicting lifestyles and emergence of pathogens.</title>
        <authorList>
            <person name="Haridas S."/>
            <person name="Albert R."/>
            <person name="Binder M."/>
            <person name="Bloem J."/>
            <person name="Labutti K."/>
            <person name="Salamov A."/>
            <person name="Andreopoulos B."/>
            <person name="Baker S."/>
            <person name="Barry K."/>
            <person name="Bills G."/>
            <person name="Bluhm B."/>
            <person name="Cannon C."/>
            <person name="Castanera R."/>
            <person name="Culley D."/>
            <person name="Daum C."/>
            <person name="Ezra D."/>
            <person name="Gonzalez J."/>
            <person name="Henrissat B."/>
            <person name="Kuo A."/>
            <person name="Liang C."/>
            <person name="Lipzen A."/>
            <person name="Lutzoni F."/>
            <person name="Magnuson J."/>
            <person name="Mondo S."/>
            <person name="Nolan M."/>
            <person name="Ohm R."/>
            <person name="Pangilinan J."/>
            <person name="Park H.-J."/>
            <person name="Ramirez L."/>
            <person name="Alfaro M."/>
            <person name="Sun H."/>
            <person name="Tritt A."/>
            <person name="Yoshinaga Y."/>
            <person name="Zwiers L.-H."/>
            <person name="Turgeon B."/>
            <person name="Goodwin S."/>
            <person name="Spatafora J."/>
            <person name="Crous P."/>
            <person name="Grigoriev I."/>
        </authorList>
    </citation>
    <scope>NUCLEOTIDE SEQUENCE</scope>
    <source>
        <strain evidence="1">CBS 101060</strain>
    </source>
</reference>
<dbReference type="AlphaFoldDB" id="A0A9P4VU26"/>
<comment type="caution">
    <text evidence="1">The sequence shown here is derived from an EMBL/GenBank/DDBJ whole genome shotgun (WGS) entry which is preliminary data.</text>
</comment>
<protein>
    <recommendedName>
        <fullName evidence="3">F-box domain-containing protein</fullName>
    </recommendedName>
</protein>
<keyword evidence="2" id="KW-1185">Reference proteome</keyword>